<dbReference type="PANTHER" id="PTHR33525">
    <property type="match status" value="1"/>
</dbReference>
<protein>
    <recommendedName>
        <fullName evidence="1">HDOD domain-containing protein</fullName>
    </recommendedName>
</protein>
<sequence length="276" mass="29973">MPAADVEQLFAQNHTLPTVPKVVRDLIEVLANENASLSQVARKIEADQVLTARMLRLANSPFYGLRRKVSSMEEAIRMLGLSAIRTLVISANLTGTFQKVPHVNLPGFWRHSLRVASVARHLAGLGRSVDPNLAFTVGSMYAIGHLIMAMVRPDEVAAVNAASTFDSMRRFAAEEQAFGFHYGDVSARLASRWDFSEEYVTALGAFARPLDRPSFDPLAGLLHLGVWRMALDRDGAVASGAARPAEVLKALGLPADSLEEMPAPEELAADLELMIG</sequence>
<dbReference type="InterPro" id="IPR013976">
    <property type="entry name" value="HDOD"/>
</dbReference>
<dbReference type="Pfam" id="PF08668">
    <property type="entry name" value="HDOD"/>
    <property type="match status" value="1"/>
</dbReference>
<feature type="domain" description="HDOD" evidence="1">
    <location>
        <begin position="16"/>
        <end position="209"/>
    </location>
</feature>
<comment type="caution">
    <text evidence="2">The sequence shown here is derived from an EMBL/GenBank/DDBJ whole genome shotgun (WGS) entry which is preliminary data.</text>
</comment>
<dbReference type="EMBL" id="BAABGJ010000022">
    <property type="protein sequence ID" value="GAA4343726.1"/>
    <property type="molecule type" value="Genomic_DNA"/>
</dbReference>
<evidence type="ECO:0000259" key="1">
    <source>
        <dbReference type="PROSITE" id="PS51833"/>
    </source>
</evidence>
<dbReference type="PROSITE" id="PS51833">
    <property type="entry name" value="HDOD"/>
    <property type="match status" value="1"/>
</dbReference>
<gene>
    <name evidence="2" type="ORF">GCM10023165_26400</name>
</gene>
<organism evidence="2 3">
    <name type="scientific">Variovorax defluvii</name>
    <dbReference type="NCBI Taxonomy" id="913761"/>
    <lineage>
        <taxon>Bacteria</taxon>
        <taxon>Pseudomonadati</taxon>
        <taxon>Pseudomonadota</taxon>
        <taxon>Betaproteobacteria</taxon>
        <taxon>Burkholderiales</taxon>
        <taxon>Comamonadaceae</taxon>
        <taxon>Variovorax</taxon>
    </lineage>
</organism>
<evidence type="ECO:0000313" key="3">
    <source>
        <dbReference type="Proteomes" id="UP001500975"/>
    </source>
</evidence>
<dbReference type="SUPFAM" id="SSF109604">
    <property type="entry name" value="HD-domain/PDEase-like"/>
    <property type="match status" value="1"/>
</dbReference>
<dbReference type="RefSeq" id="WP_345538389.1">
    <property type="nucleotide sequence ID" value="NZ_BAABGJ010000022.1"/>
</dbReference>
<dbReference type="Proteomes" id="UP001500975">
    <property type="component" value="Unassembled WGS sequence"/>
</dbReference>
<dbReference type="PANTHER" id="PTHR33525:SF6">
    <property type="entry name" value="HDOD DOMAIN-CONTAINING PROTEIN"/>
    <property type="match status" value="1"/>
</dbReference>
<accession>A0ABP8HSI7</accession>
<keyword evidence="3" id="KW-1185">Reference proteome</keyword>
<name>A0ABP8HSI7_9BURK</name>
<dbReference type="Gene3D" id="1.10.3210.10">
    <property type="entry name" value="Hypothetical protein af1432"/>
    <property type="match status" value="1"/>
</dbReference>
<proteinExistence type="predicted"/>
<reference evidence="3" key="1">
    <citation type="journal article" date="2019" name="Int. J. Syst. Evol. Microbiol.">
        <title>The Global Catalogue of Microorganisms (GCM) 10K type strain sequencing project: providing services to taxonomists for standard genome sequencing and annotation.</title>
        <authorList>
            <consortium name="The Broad Institute Genomics Platform"/>
            <consortium name="The Broad Institute Genome Sequencing Center for Infectious Disease"/>
            <person name="Wu L."/>
            <person name="Ma J."/>
        </authorList>
    </citation>
    <scope>NUCLEOTIDE SEQUENCE [LARGE SCALE GENOMIC DNA]</scope>
    <source>
        <strain evidence="3">JCM 17804</strain>
    </source>
</reference>
<dbReference type="InterPro" id="IPR052340">
    <property type="entry name" value="RNase_Y/CdgJ"/>
</dbReference>
<evidence type="ECO:0000313" key="2">
    <source>
        <dbReference type="EMBL" id="GAA4343726.1"/>
    </source>
</evidence>